<dbReference type="Proteomes" id="UP000663841">
    <property type="component" value="Unassembled WGS sequence"/>
</dbReference>
<proteinExistence type="predicted"/>
<feature type="domain" description="Nephrocystin 3-like N-terminal" evidence="2">
    <location>
        <begin position="101"/>
        <end position="183"/>
    </location>
</feature>
<name>A0A8H3H5S8_9AGAM</name>
<dbReference type="EMBL" id="CAJMWW010000664">
    <property type="protein sequence ID" value="CAE6481795.1"/>
    <property type="molecule type" value="Genomic_DNA"/>
</dbReference>
<dbReference type="Pfam" id="PF24883">
    <property type="entry name" value="NPHP3_N"/>
    <property type="match status" value="1"/>
</dbReference>
<protein>
    <recommendedName>
        <fullName evidence="2">Nephrocystin 3-like N-terminal domain-containing protein</fullName>
    </recommendedName>
</protein>
<feature type="non-terminal residue" evidence="3">
    <location>
        <position position="1"/>
    </location>
</feature>
<evidence type="ECO:0000256" key="1">
    <source>
        <dbReference type="ARBA" id="ARBA00022737"/>
    </source>
</evidence>
<dbReference type="AlphaFoldDB" id="A0A8H3H5S8"/>
<organism evidence="3 4">
    <name type="scientific">Rhizoctonia solani</name>
    <dbReference type="NCBI Taxonomy" id="456999"/>
    <lineage>
        <taxon>Eukaryota</taxon>
        <taxon>Fungi</taxon>
        <taxon>Dikarya</taxon>
        <taxon>Basidiomycota</taxon>
        <taxon>Agaricomycotina</taxon>
        <taxon>Agaricomycetes</taxon>
        <taxon>Cantharellales</taxon>
        <taxon>Ceratobasidiaceae</taxon>
        <taxon>Rhizoctonia</taxon>
    </lineage>
</organism>
<dbReference type="InterPro" id="IPR056884">
    <property type="entry name" value="NPHP3-like_N"/>
</dbReference>
<sequence length="187" mass="20874">MDYPPGGTKRTFFQKMLVRLRPLKVSLRPESSGHQQLQRPETLPGTGLVSRLTHGSLPDSSDHHELILLQLMNPVDDAKYNSSYSSTRRHGCAAKTREAVNQTLQDWATNPTSEKILWMNGMGGTGKTTIAYSFCEWLEETNQLGASFFCSRMSSTCRSSNQIIPAIAYQLARVSPAFRSKLCVFLS</sequence>
<accession>A0A8H3H5S8</accession>
<keyword evidence="1" id="KW-0677">Repeat</keyword>
<comment type="caution">
    <text evidence="3">The sequence shown here is derived from an EMBL/GenBank/DDBJ whole genome shotgun (WGS) entry which is preliminary data.</text>
</comment>
<reference evidence="3" key="1">
    <citation type="submission" date="2021-01" db="EMBL/GenBank/DDBJ databases">
        <authorList>
            <person name="Kaushik A."/>
        </authorList>
    </citation>
    <scope>NUCLEOTIDE SEQUENCE</scope>
    <source>
        <strain evidence="3">AG3-T5</strain>
    </source>
</reference>
<gene>
    <name evidence="3" type="ORF">RDB_LOCUS209676</name>
</gene>
<evidence type="ECO:0000259" key="2">
    <source>
        <dbReference type="Pfam" id="PF24883"/>
    </source>
</evidence>
<evidence type="ECO:0000313" key="3">
    <source>
        <dbReference type="EMBL" id="CAE6481795.1"/>
    </source>
</evidence>
<dbReference type="InterPro" id="IPR027417">
    <property type="entry name" value="P-loop_NTPase"/>
</dbReference>
<dbReference type="Gene3D" id="3.40.50.300">
    <property type="entry name" value="P-loop containing nucleotide triphosphate hydrolases"/>
    <property type="match status" value="1"/>
</dbReference>
<dbReference type="SUPFAM" id="SSF52540">
    <property type="entry name" value="P-loop containing nucleoside triphosphate hydrolases"/>
    <property type="match status" value="1"/>
</dbReference>
<evidence type="ECO:0000313" key="4">
    <source>
        <dbReference type="Proteomes" id="UP000663841"/>
    </source>
</evidence>